<dbReference type="AlphaFoldDB" id="A0A9D9EEP0"/>
<gene>
    <name evidence="7" type="ORF">IAC42_08320</name>
</gene>
<dbReference type="GO" id="GO:0005975">
    <property type="term" value="P:carbohydrate metabolic process"/>
    <property type="evidence" value="ECO:0007669"/>
    <property type="project" value="InterPro"/>
</dbReference>
<dbReference type="Proteomes" id="UP000823633">
    <property type="component" value="Unassembled WGS sequence"/>
</dbReference>
<evidence type="ECO:0000313" key="8">
    <source>
        <dbReference type="Proteomes" id="UP000823633"/>
    </source>
</evidence>
<dbReference type="PANTHER" id="PTHR42732:SF3">
    <property type="entry name" value="HYDROLASE"/>
    <property type="match status" value="1"/>
</dbReference>
<accession>A0A9D9EEP0</accession>
<dbReference type="PANTHER" id="PTHR42732">
    <property type="entry name" value="BETA-GALACTOSIDASE"/>
    <property type="match status" value="1"/>
</dbReference>
<name>A0A9D9EEP0_9SPIR</name>
<dbReference type="InterPro" id="IPR006102">
    <property type="entry name" value="Ig-like_GH2"/>
</dbReference>
<dbReference type="InterPro" id="IPR017853">
    <property type="entry name" value="GH"/>
</dbReference>
<dbReference type="InterPro" id="IPR036156">
    <property type="entry name" value="Beta-gal/glucu_dom_sf"/>
</dbReference>
<comment type="similarity">
    <text evidence="1">Belongs to the glycosyl hydrolase 2 family.</text>
</comment>
<dbReference type="EMBL" id="JADIMU010000055">
    <property type="protein sequence ID" value="MBO8443739.1"/>
    <property type="molecule type" value="Genomic_DNA"/>
</dbReference>
<reference evidence="7" key="1">
    <citation type="submission" date="2020-10" db="EMBL/GenBank/DDBJ databases">
        <authorList>
            <person name="Gilroy R."/>
        </authorList>
    </citation>
    <scope>NUCLEOTIDE SEQUENCE</scope>
    <source>
        <strain evidence="7">11167</strain>
    </source>
</reference>
<dbReference type="Pfam" id="PF02836">
    <property type="entry name" value="Glyco_hydro_2_C"/>
    <property type="match status" value="1"/>
</dbReference>
<dbReference type="SUPFAM" id="SSF51445">
    <property type="entry name" value="(Trans)glycosidases"/>
    <property type="match status" value="1"/>
</dbReference>
<dbReference type="SUPFAM" id="SSF49303">
    <property type="entry name" value="beta-Galactosidase/glucuronidase domain"/>
    <property type="match status" value="1"/>
</dbReference>
<evidence type="ECO:0000256" key="3">
    <source>
        <dbReference type="ARBA" id="ARBA00023295"/>
    </source>
</evidence>
<feature type="domain" description="Glycoside hydrolase family 2 catalytic" evidence="5">
    <location>
        <begin position="282"/>
        <end position="492"/>
    </location>
</feature>
<dbReference type="GO" id="GO:0004553">
    <property type="term" value="F:hydrolase activity, hydrolyzing O-glycosyl compounds"/>
    <property type="evidence" value="ECO:0007669"/>
    <property type="project" value="InterPro"/>
</dbReference>
<protein>
    <submittedName>
        <fullName evidence="7">Beta-glucuronidase</fullName>
    </submittedName>
</protein>
<reference evidence="7" key="2">
    <citation type="journal article" date="2021" name="PeerJ">
        <title>Extensive microbial diversity within the chicken gut microbiome revealed by metagenomics and culture.</title>
        <authorList>
            <person name="Gilroy R."/>
            <person name="Ravi A."/>
            <person name="Getino M."/>
            <person name="Pursley I."/>
            <person name="Horton D.L."/>
            <person name="Alikhan N.F."/>
            <person name="Baker D."/>
            <person name="Gharbi K."/>
            <person name="Hall N."/>
            <person name="Watson M."/>
            <person name="Adriaenssens E.M."/>
            <person name="Foster-Nyarko E."/>
            <person name="Jarju S."/>
            <person name="Secka A."/>
            <person name="Antonio M."/>
            <person name="Oren A."/>
            <person name="Chaudhuri R.R."/>
            <person name="La Ragione R."/>
            <person name="Hildebrand F."/>
            <person name="Pallen M.J."/>
        </authorList>
    </citation>
    <scope>NUCLEOTIDE SEQUENCE</scope>
    <source>
        <strain evidence="7">11167</strain>
    </source>
</reference>
<dbReference type="Gene3D" id="2.60.120.260">
    <property type="entry name" value="Galactose-binding domain-like"/>
    <property type="match status" value="1"/>
</dbReference>
<dbReference type="InterPro" id="IPR006104">
    <property type="entry name" value="Glyco_hydro_2_N"/>
</dbReference>
<dbReference type="Gene3D" id="3.20.20.80">
    <property type="entry name" value="Glycosidases"/>
    <property type="match status" value="1"/>
</dbReference>
<evidence type="ECO:0000313" key="7">
    <source>
        <dbReference type="EMBL" id="MBO8443739.1"/>
    </source>
</evidence>
<dbReference type="InterPro" id="IPR051913">
    <property type="entry name" value="GH2_Domain-Containing"/>
</dbReference>
<comment type="caution">
    <text evidence="7">The sequence shown here is derived from an EMBL/GenBank/DDBJ whole genome shotgun (WGS) entry which is preliminary data.</text>
</comment>
<dbReference type="InterPro" id="IPR008979">
    <property type="entry name" value="Galactose-bd-like_sf"/>
</dbReference>
<keyword evidence="2" id="KW-0378">Hydrolase</keyword>
<keyword evidence="3" id="KW-0326">Glycosidase</keyword>
<dbReference type="SUPFAM" id="SSF49785">
    <property type="entry name" value="Galactose-binding domain-like"/>
    <property type="match status" value="1"/>
</dbReference>
<evidence type="ECO:0000259" key="5">
    <source>
        <dbReference type="Pfam" id="PF02836"/>
    </source>
</evidence>
<evidence type="ECO:0000259" key="6">
    <source>
        <dbReference type="Pfam" id="PF02837"/>
    </source>
</evidence>
<dbReference type="Gene3D" id="2.60.40.10">
    <property type="entry name" value="Immunoglobulins"/>
    <property type="match status" value="1"/>
</dbReference>
<dbReference type="Pfam" id="PF02837">
    <property type="entry name" value="Glyco_hydro_2_N"/>
    <property type="match status" value="1"/>
</dbReference>
<feature type="domain" description="Glycosyl hydrolases family 2 sugar binding" evidence="6">
    <location>
        <begin position="67"/>
        <end position="150"/>
    </location>
</feature>
<dbReference type="InterPro" id="IPR006103">
    <property type="entry name" value="Glyco_hydro_2_cat"/>
</dbReference>
<evidence type="ECO:0000256" key="2">
    <source>
        <dbReference type="ARBA" id="ARBA00022801"/>
    </source>
</evidence>
<dbReference type="InterPro" id="IPR013783">
    <property type="entry name" value="Ig-like_fold"/>
</dbReference>
<evidence type="ECO:0000256" key="1">
    <source>
        <dbReference type="ARBA" id="ARBA00007401"/>
    </source>
</evidence>
<organism evidence="7 8">
    <name type="scientific">Candidatus Aphodenecus pullistercoris</name>
    <dbReference type="NCBI Taxonomy" id="2840669"/>
    <lineage>
        <taxon>Bacteria</taxon>
        <taxon>Pseudomonadati</taxon>
        <taxon>Spirochaetota</taxon>
        <taxon>Spirochaetia</taxon>
        <taxon>Spirochaetales</taxon>
        <taxon>Candidatus Aphodenecus</taxon>
    </lineage>
</organism>
<evidence type="ECO:0000259" key="4">
    <source>
        <dbReference type="Pfam" id="PF00703"/>
    </source>
</evidence>
<feature type="domain" description="Glycoside hydrolase family 2 immunoglobulin-like beta-sandwich" evidence="4">
    <location>
        <begin position="224"/>
        <end position="280"/>
    </location>
</feature>
<sequence>MKEKYPRPQFERHSFINLNGWWTCHISRKAMCYRNSDIDRERVESKGFEDRILVPFAPETPLSGLCVQDVIDCIYYHRQLELESVAGNERVILNFGAVFHHCEVYIDGQQVGFHDGGSSSFSFDITEHVCSGGVHDLVVKATSNLQDGSIPSGKQSSYMTSYTCFYHRTTGIWQTVWIERVSRYSLETVRTNWNADTQELCFAPRFRALKRGLVLETEVRSPSGKVFQTRTKASAQATYHVHIDSPELWEPGNPALYGITYRLLDGELVIDEVRSYAGLRTIEVEGNQIYLNGKKLYQRLVLDQGFYPDGNWSAPSDEALENDIRLSIAAGFNGARLHQKVFEERFFYHADRLGYLVWAESPSWGLDYNDDGLPARNFLSEWKEIVERDVNHPSIIAWTPLNETFYFRNALAHRRLHKEAYELCRTIDPTRPVNDASGYIHYMTDLWTVHSYIQDPEKLSQTLSLKDGKPFRNYPDLEADYEGQPYLVDEYGGIKWDPETQGNSSLSKSQNLQSWGYGDAVQSEDEYFDRLEKLTQAILAEDHICGYCYTQLTDVEQEKNGVYFYDRSKKFDTERFRAIFSRRPEGYEI</sequence>
<proteinExistence type="inferred from homology"/>
<dbReference type="Pfam" id="PF00703">
    <property type="entry name" value="Glyco_hydro_2"/>
    <property type="match status" value="1"/>
</dbReference>